<name>A0AAV5UGG1_9BILA</name>
<feature type="non-terminal residue" evidence="6">
    <location>
        <position position="331"/>
    </location>
</feature>
<keyword evidence="4" id="KW-0576">Peroxisome</keyword>
<comment type="similarity">
    <text evidence="2">Belongs to the ATP-dependent AMP-binding enzyme family.</text>
</comment>
<evidence type="ECO:0000313" key="6">
    <source>
        <dbReference type="EMBL" id="GMT05380.1"/>
    </source>
</evidence>
<evidence type="ECO:0000256" key="3">
    <source>
        <dbReference type="ARBA" id="ARBA00022598"/>
    </source>
</evidence>
<dbReference type="InterPro" id="IPR042099">
    <property type="entry name" value="ANL_N_sf"/>
</dbReference>
<reference evidence="6" key="1">
    <citation type="submission" date="2023-10" db="EMBL/GenBank/DDBJ databases">
        <title>Genome assembly of Pristionchus species.</title>
        <authorList>
            <person name="Yoshida K."/>
            <person name="Sommer R.J."/>
        </authorList>
    </citation>
    <scope>NUCLEOTIDE SEQUENCE</scope>
    <source>
        <strain evidence="6">RS0144</strain>
    </source>
</reference>
<organism evidence="6 7">
    <name type="scientific">Pristionchus entomophagus</name>
    <dbReference type="NCBI Taxonomy" id="358040"/>
    <lineage>
        <taxon>Eukaryota</taxon>
        <taxon>Metazoa</taxon>
        <taxon>Ecdysozoa</taxon>
        <taxon>Nematoda</taxon>
        <taxon>Chromadorea</taxon>
        <taxon>Rhabditida</taxon>
        <taxon>Rhabditina</taxon>
        <taxon>Diplogasteromorpha</taxon>
        <taxon>Diplogasteroidea</taxon>
        <taxon>Neodiplogasteridae</taxon>
        <taxon>Pristionchus</taxon>
    </lineage>
</organism>
<dbReference type="EMBL" id="BTSX01000006">
    <property type="protein sequence ID" value="GMT05380.1"/>
    <property type="molecule type" value="Genomic_DNA"/>
</dbReference>
<dbReference type="SUPFAM" id="SSF56801">
    <property type="entry name" value="Acetyl-CoA synthetase-like"/>
    <property type="match status" value="1"/>
</dbReference>
<dbReference type="AlphaFoldDB" id="A0AAV5UGG1"/>
<dbReference type="Gene3D" id="3.40.50.12780">
    <property type="entry name" value="N-terminal domain of ligase-like"/>
    <property type="match status" value="1"/>
</dbReference>
<evidence type="ECO:0000259" key="5">
    <source>
        <dbReference type="Pfam" id="PF00501"/>
    </source>
</evidence>
<dbReference type="InterPro" id="IPR000873">
    <property type="entry name" value="AMP-dep_synth/lig_dom"/>
</dbReference>
<dbReference type="PANTHER" id="PTHR24096:SF149">
    <property type="entry name" value="AMP-BINDING DOMAIN-CONTAINING PROTEIN-RELATED"/>
    <property type="match status" value="1"/>
</dbReference>
<proteinExistence type="inferred from homology"/>
<dbReference type="Pfam" id="PF00501">
    <property type="entry name" value="AMP-binding"/>
    <property type="match status" value="1"/>
</dbReference>
<sequence length="331" mass="36010">MDAPPFVVPSEPFHLHLLNNCEKYGGTVALTDADSERSLTFRDVYLLSHRMAAEFKKIGVEKKCTDELATYQQQTGSRFLVACSYQSERLHGIEDVKVILMETLLDPLDNSDGIDSEFEPEVVLGPDSLLLAPFSSGSSGTPKCALLTHDNYSAATAALKEGLFDGLKAVRESTLAMLPFYHASGFWALLFCLLEGHHSIILSSFNVGRMLELIDKYEISIINVVPSIVTVLSRVEQPIPSIRIVLCGSAPLGKELSEALLQRHPSIEHLIQGYGMTEVVVLSHASPPNAATATGKYGSCGQLLPGFEAKIVNECGEEVNAYETGELLLRG</sequence>
<feature type="domain" description="AMP-dependent synthetase/ligase" evidence="5">
    <location>
        <begin position="66"/>
        <end position="331"/>
    </location>
</feature>
<dbReference type="Proteomes" id="UP001432027">
    <property type="component" value="Unassembled WGS sequence"/>
</dbReference>
<dbReference type="GO" id="GO:0005777">
    <property type="term" value="C:peroxisome"/>
    <property type="evidence" value="ECO:0007669"/>
    <property type="project" value="UniProtKB-SubCell"/>
</dbReference>
<dbReference type="PANTHER" id="PTHR24096">
    <property type="entry name" value="LONG-CHAIN-FATTY-ACID--COA LIGASE"/>
    <property type="match status" value="1"/>
</dbReference>
<keyword evidence="3" id="KW-0436">Ligase</keyword>
<evidence type="ECO:0000256" key="1">
    <source>
        <dbReference type="ARBA" id="ARBA00004275"/>
    </source>
</evidence>
<comment type="subcellular location">
    <subcellularLocation>
        <location evidence="1">Peroxisome</location>
    </subcellularLocation>
</comment>
<accession>A0AAV5UGG1</accession>
<dbReference type="GO" id="GO:0016405">
    <property type="term" value="F:CoA-ligase activity"/>
    <property type="evidence" value="ECO:0007669"/>
    <property type="project" value="TreeGrafter"/>
</dbReference>
<evidence type="ECO:0000256" key="2">
    <source>
        <dbReference type="ARBA" id="ARBA00006432"/>
    </source>
</evidence>
<protein>
    <recommendedName>
        <fullName evidence="5">AMP-dependent synthetase/ligase domain-containing protein</fullName>
    </recommendedName>
</protein>
<comment type="caution">
    <text evidence="6">The sequence shown here is derived from an EMBL/GenBank/DDBJ whole genome shotgun (WGS) entry which is preliminary data.</text>
</comment>
<keyword evidence="7" id="KW-1185">Reference proteome</keyword>
<gene>
    <name evidence="6" type="ORF">PENTCL1PPCAC_27554</name>
</gene>
<evidence type="ECO:0000313" key="7">
    <source>
        <dbReference type="Proteomes" id="UP001432027"/>
    </source>
</evidence>
<evidence type="ECO:0000256" key="4">
    <source>
        <dbReference type="ARBA" id="ARBA00023140"/>
    </source>
</evidence>